<feature type="domain" description="Glycosyltransferase subfamily 4-like N-terminal" evidence="1">
    <location>
        <begin position="20"/>
        <end position="169"/>
    </location>
</feature>
<dbReference type="PANTHER" id="PTHR45947">
    <property type="entry name" value="SULFOQUINOVOSYL TRANSFERASE SQD2"/>
    <property type="match status" value="1"/>
</dbReference>
<accession>A0A316HXB3</accession>
<gene>
    <name evidence="2" type="ORF">C7456_11086</name>
</gene>
<protein>
    <submittedName>
        <fullName evidence="2">Phosphatidylinositol alpha-1,6-mannosyltransferase</fullName>
    </submittedName>
</protein>
<keyword evidence="2" id="KW-0328">Glycosyltransferase</keyword>
<dbReference type="InterPro" id="IPR050194">
    <property type="entry name" value="Glycosyltransferase_grp1"/>
</dbReference>
<dbReference type="AlphaFoldDB" id="A0A316HXB3"/>
<dbReference type="RefSeq" id="WP_109724350.1">
    <property type="nucleotide sequence ID" value="NZ_MSZV01000025.1"/>
</dbReference>
<dbReference type="InterPro" id="IPR028098">
    <property type="entry name" value="Glyco_trans_4-like_N"/>
</dbReference>
<dbReference type="Pfam" id="PF13692">
    <property type="entry name" value="Glyco_trans_1_4"/>
    <property type="match status" value="1"/>
</dbReference>
<dbReference type="Proteomes" id="UP000245812">
    <property type="component" value="Unassembled WGS sequence"/>
</dbReference>
<evidence type="ECO:0000259" key="1">
    <source>
        <dbReference type="Pfam" id="PF13439"/>
    </source>
</evidence>
<name>A0A316HXB3_9GAMM</name>
<dbReference type="Gene3D" id="3.40.50.2000">
    <property type="entry name" value="Glycogen Phosphorylase B"/>
    <property type="match status" value="2"/>
</dbReference>
<reference evidence="2 3" key="1">
    <citation type="submission" date="2018-05" db="EMBL/GenBank/DDBJ databases">
        <title>Genomic Encyclopedia of Type Strains, Phase IV (KMG-IV): sequencing the most valuable type-strain genomes for metagenomic binning, comparative biology and taxonomic classification.</title>
        <authorList>
            <person name="Goeker M."/>
        </authorList>
    </citation>
    <scope>NUCLEOTIDE SEQUENCE [LARGE SCALE GENOMIC DNA]</scope>
    <source>
        <strain evidence="2 3">DSM 14263</strain>
    </source>
</reference>
<comment type="caution">
    <text evidence="2">The sequence shown here is derived from an EMBL/GenBank/DDBJ whole genome shotgun (WGS) entry which is preliminary data.</text>
</comment>
<keyword evidence="3" id="KW-1185">Reference proteome</keyword>
<dbReference type="EMBL" id="QGHC01000010">
    <property type="protein sequence ID" value="PWK84785.1"/>
    <property type="molecule type" value="Genomic_DNA"/>
</dbReference>
<sequence length="387" mass="41511">MDNARKLRVQLITRNLPPLVGGMEQLNWHLVDQLRAAADVVVVGPEGASAFAPPATDIREVPLRPLWRFLLVATRCAVAVARQFRPDVVFGGSGLMAPMTWVSARLVGAKAAIYLHGLDIAVNHPLYRWFWLPFLHRMDLVFANSSATQAMAVAQGIPAARIAIVHPGVAVPGALPGHSPKRVADAFSGLGDGKVLLSVGRLSSRKGLCEFVSEVLPLIVRRCPDVMLLIAGDVPKDALHAKAQTPEMIRDAARRAGVGDHLRFLGVIVDREHLADIYRGSDLHVFPVRTIPGDPEGFGMVAIEAAAFGVPTVAYATGGVVDAVADGVSGRLVAPGQPQAFADAVVALLERPLPREQVWRHAQAYDWSQFGRKIFGTLCNLTSTGST</sequence>
<organism evidence="2 3">
    <name type="scientific">Fulvimonas soli</name>
    <dbReference type="NCBI Taxonomy" id="155197"/>
    <lineage>
        <taxon>Bacteria</taxon>
        <taxon>Pseudomonadati</taxon>
        <taxon>Pseudomonadota</taxon>
        <taxon>Gammaproteobacteria</taxon>
        <taxon>Lysobacterales</taxon>
        <taxon>Rhodanobacteraceae</taxon>
        <taxon>Fulvimonas</taxon>
    </lineage>
</organism>
<dbReference type="CDD" id="cd03801">
    <property type="entry name" value="GT4_PimA-like"/>
    <property type="match status" value="1"/>
</dbReference>
<dbReference type="GO" id="GO:0016758">
    <property type="term" value="F:hexosyltransferase activity"/>
    <property type="evidence" value="ECO:0007669"/>
    <property type="project" value="TreeGrafter"/>
</dbReference>
<dbReference type="PANTHER" id="PTHR45947:SF3">
    <property type="entry name" value="SULFOQUINOVOSYL TRANSFERASE SQD2"/>
    <property type="match status" value="1"/>
</dbReference>
<dbReference type="SUPFAM" id="SSF53756">
    <property type="entry name" value="UDP-Glycosyltransferase/glycogen phosphorylase"/>
    <property type="match status" value="1"/>
</dbReference>
<dbReference type="Pfam" id="PF13439">
    <property type="entry name" value="Glyco_transf_4"/>
    <property type="match status" value="1"/>
</dbReference>
<dbReference type="OrthoDB" id="4611853at2"/>
<keyword evidence="2" id="KW-0808">Transferase</keyword>
<evidence type="ECO:0000313" key="2">
    <source>
        <dbReference type="EMBL" id="PWK84785.1"/>
    </source>
</evidence>
<proteinExistence type="predicted"/>
<evidence type="ECO:0000313" key="3">
    <source>
        <dbReference type="Proteomes" id="UP000245812"/>
    </source>
</evidence>